<dbReference type="EMBL" id="UINC01001405">
    <property type="protein sequence ID" value="SUZ79893.1"/>
    <property type="molecule type" value="Genomic_DNA"/>
</dbReference>
<keyword evidence="3" id="KW-0663">Pyridoxal phosphate</keyword>
<dbReference type="GO" id="GO:0008453">
    <property type="term" value="F:alanine-glyoxylate transaminase activity"/>
    <property type="evidence" value="ECO:0007669"/>
    <property type="project" value="TreeGrafter"/>
</dbReference>
<evidence type="ECO:0000256" key="2">
    <source>
        <dbReference type="ARBA" id="ARBA00009236"/>
    </source>
</evidence>
<dbReference type="GO" id="GO:0004760">
    <property type="term" value="F:L-serine-pyruvate transaminase activity"/>
    <property type="evidence" value="ECO:0007669"/>
    <property type="project" value="TreeGrafter"/>
</dbReference>
<dbReference type="GO" id="GO:0005777">
    <property type="term" value="C:peroxisome"/>
    <property type="evidence" value="ECO:0007669"/>
    <property type="project" value="TreeGrafter"/>
</dbReference>
<dbReference type="FunFam" id="3.40.640.10:FF:000054">
    <property type="entry name" value="Serine--glyoxylate aminotransferase"/>
    <property type="match status" value="1"/>
</dbReference>
<sequence length="414" mass="44677">MNLLVGVSLRLPDPGCTQPQTLVPYQSGRHFLQLPGPTNVPDRVLRAMSRPTIDHRGPEFQAMTHRLLGEMKLVFRTEHPVLIYPSSATGAWEAAITNVLSPGDGVLAFNQGFFAEKWAEVAGRFGLHVQFKPWDSRRGLTADAVMEALHSEKARNVKAILVVHNETSTGVTSDVAAIGNALRESSCPALLMVDTVSSLGATDFRHDEWGVDVTVTGSQKGLMLPPGLSFVALSPRALAASESPGLPNSYWSWRDHLEFNKNGFFPYTPATNLFFGLDEALSMLREEGLPDVLQRHTRLAGAARAAVSAWGLEGYPLEPAESSNALTAVMMPDGVDADEVRRIVLEQFDMSLGTGLGKLQGRIFRVGHLGHFNALSLMGTLAGVEMGLVSAGVPINREGVSAAMAFLLNKSKAE</sequence>
<dbReference type="PIRSF" id="PIRSF000524">
    <property type="entry name" value="SPT"/>
    <property type="match status" value="1"/>
</dbReference>
<gene>
    <name evidence="5" type="ORF">METZ01_LOCUS32747</name>
</gene>
<dbReference type="AlphaFoldDB" id="A0A381QQQ9"/>
<dbReference type="Gene3D" id="3.40.640.10">
    <property type="entry name" value="Type I PLP-dependent aspartate aminotransferase-like (Major domain)"/>
    <property type="match status" value="1"/>
</dbReference>
<dbReference type="Pfam" id="PF00266">
    <property type="entry name" value="Aminotran_5"/>
    <property type="match status" value="1"/>
</dbReference>
<proteinExistence type="inferred from homology"/>
<feature type="domain" description="Aminotransferase class V" evidence="4">
    <location>
        <begin position="57"/>
        <end position="350"/>
    </location>
</feature>
<dbReference type="PANTHER" id="PTHR21152">
    <property type="entry name" value="AMINOTRANSFERASE CLASS V"/>
    <property type="match status" value="1"/>
</dbReference>
<dbReference type="InterPro" id="IPR000192">
    <property type="entry name" value="Aminotrans_V_dom"/>
</dbReference>
<accession>A0A381QQQ9</accession>
<dbReference type="InterPro" id="IPR015424">
    <property type="entry name" value="PyrdxlP-dep_Trfase"/>
</dbReference>
<protein>
    <recommendedName>
        <fullName evidence="4">Aminotransferase class V domain-containing protein</fullName>
    </recommendedName>
</protein>
<reference evidence="5" key="1">
    <citation type="submission" date="2018-05" db="EMBL/GenBank/DDBJ databases">
        <authorList>
            <person name="Lanie J.A."/>
            <person name="Ng W.-L."/>
            <person name="Kazmierczak K.M."/>
            <person name="Andrzejewski T.M."/>
            <person name="Davidsen T.M."/>
            <person name="Wayne K.J."/>
            <person name="Tettelin H."/>
            <person name="Glass J.I."/>
            <person name="Rusch D."/>
            <person name="Podicherti R."/>
            <person name="Tsui H.-C.T."/>
            <person name="Winkler M.E."/>
        </authorList>
    </citation>
    <scope>NUCLEOTIDE SEQUENCE</scope>
</reference>
<evidence type="ECO:0000313" key="5">
    <source>
        <dbReference type="EMBL" id="SUZ79893.1"/>
    </source>
</evidence>
<evidence type="ECO:0000256" key="1">
    <source>
        <dbReference type="ARBA" id="ARBA00001933"/>
    </source>
</evidence>
<dbReference type="InterPro" id="IPR015421">
    <property type="entry name" value="PyrdxlP-dep_Trfase_major"/>
</dbReference>
<evidence type="ECO:0000256" key="3">
    <source>
        <dbReference type="ARBA" id="ARBA00022898"/>
    </source>
</evidence>
<dbReference type="GO" id="GO:0019265">
    <property type="term" value="P:glycine biosynthetic process, by transamination of glyoxylate"/>
    <property type="evidence" value="ECO:0007669"/>
    <property type="project" value="TreeGrafter"/>
</dbReference>
<dbReference type="InterPro" id="IPR015422">
    <property type="entry name" value="PyrdxlP-dep_Trfase_small"/>
</dbReference>
<comment type="similarity">
    <text evidence="2">Belongs to the class-V pyridoxal-phosphate-dependent aminotransferase family.</text>
</comment>
<evidence type="ECO:0000259" key="4">
    <source>
        <dbReference type="Pfam" id="PF00266"/>
    </source>
</evidence>
<dbReference type="InterPro" id="IPR024169">
    <property type="entry name" value="SP_NH2Trfase/AEP_transaminase"/>
</dbReference>
<dbReference type="Gene3D" id="3.90.1150.10">
    <property type="entry name" value="Aspartate Aminotransferase, domain 1"/>
    <property type="match status" value="1"/>
</dbReference>
<name>A0A381QQQ9_9ZZZZ</name>
<dbReference type="SUPFAM" id="SSF53383">
    <property type="entry name" value="PLP-dependent transferases"/>
    <property type="match status" value="1"/>
</dbReference>
<comment type="cofactor">
    <cofactor evidence="1">
        <name>pyridoxal 5'-phosphate</name>
        <dbReference type="ChEBI" id="CHEBI:597326"/>
    </cofactor>
</comment>
<organism evidence="5">
    <name type="scientific">marine metagenome</name>
    <dbReference type="NCBI Taxonomy" id="408172"/>
    <lineage>
        <taxon>unclassified sequences</taxon>
        <taxon>metagenomes</taxon>
        <taxon>ecological metagenomes</taxon>
    </lineage>
</organism>
<dbReference type="PANTHER" id="PTHR21152:SF40">
    <property type="entry name" value="ALANINE--GLYOXYLATE AMINOTRANSFERASE"/>
    <property type="match status" value="1"/>
</dbReference>